<comment type="caution">
    <text evidence="1">The sequence shown here is derived from an EMBL/GenBank/DDBJ whole genome shotgun (WGS) entry which is preliminary data.</text>
</comment>
<dbReference type="AlphaFoldDB" id="A0A7V2AUD1"/>
<accession>A0A7V2AUD1</accession>
<dbReference type="Proteomes" id="UP000886069">
    <property type="component" value="Unassembled WGS sequence"/>
</dbReference>
<name>A0A7V2AUD1_UNCEI</name>
<sequence length="362" mass="41289">MKEDSPQGASKKLDELYEISRRILDAFPLTPKLDMPPEEIASREESLRLEFGALCVHLLSMAAAEIRVKGLHEKRHDPDLDEVTINDAACIAVSFLFYPRKRGGLREIVEIIRSLFRRNPDAGPVDLFNYLSAAVSRNLKQSAKQKARFENPWYSCIAKCVDFHVKSRPRYAVEGQHIIDTHAEDPPGRLPTATSEDILELCNRRSPIPKKPGAAIDLIFDCLRENNAHDGGIPRRELYLAVYKLLTPHMTVEFPRNSTPTPEDIYLISKLHVEACDLLGEMRETYSWRKIKDGVIQAAYLAAGEDILMDLINFGKPRNSRHEYLSAHIGGFTKKDWSVHRGSFQHFVKVLEQRWAERLHAL</sequence>
<reference evidence="1" key="1">
    <citation type="journal article" date="2020" name="mSystems">
        <title>Genome- and Community-Level Interaction Insights into Carbon Utilization and Element Cycling Functions of Hydrothermarchaeota in Hydrothermal Sediment.</title>
        <authorList>
            <person name="Zhou Z."/>
            <person name="Liu Y."/>
            <person name="Xu W."/>
            <person name="Pan J."/>
            <person name="Luo Z.H."/>
            <person name="Li M."/>
        </authorList>
    </citation>
    <scope>NUCLEOTIDE SEQUENCE [LARGE SCALE GENOMIC DNA]</scope>
    <source>
        <strain evidence="1">SpSt-1233</strain>
    </source>
</reference>
<protein>
    <submittedName>
        <fullName evidence="1">Uncharacterized protein</fullName>
    </submittedName>
</protein>
<dbReference type="EMBL" id="DSEC01000219">
    <property type="protein sequence ID" value="HER43422.1"/>
    <property type="molecule type" value="Genomic_DNA"/>
</dbReference>
<organism evidence="1">
    <name type="scientific">Eiseniibacteriota bacterium</name>
    <dbReference type="NCBI Taxonomy" id="2212470"/>
    <lineage>
        <taxon>Bacteria</taxon>
        <taxon>Candidatus Eiseniibacteriota</taxon>
    </lineage>
</organism>
<proteinExistence type="predicted"/>
<evidence type="ECO:0000313" key="1">
    <source>
        <dbReference type="EMBL" id="HER43422.1"/>
    </source>
</evidence>
<gene>
    <name evidence="1" type="ORF">ENO08_03075</name>
</gene>